<proteinExistence type="predicted"/>
<sequence length="61" mass="6341">MSQVQGSVTVDIPTTKFWRNPDGAYTVTAKVTDPAGKLSLAIGISTGVAPLTSSPCLTVYK</sequence>
<gene>
    <name evidence="1" type="ORF">INT80_14460</name>
</gene>
<dbReference type="AlphaFoldDB" id="A0A930UXL5"/>
<comment type="caution">
    <text evidence="1">The sequence shown here is derived from an EMBL/GenBank/DDBJ whole genome shotgun (WGS) entry which is preliminary data.</text>
</comment>
<organism evidence="1">
    <name type="scientific">Gallibacterium anatis</name>
    <dbReference type="NCBI Taxonomy" id="750"/>
    <lineage>
        <taxon>Bacteria</taxon>
        <taxon>Pseudomonadati</taxon>
        <taxon>Pseudomonadota</taxon>
        <taxon>Gammaproteobacteria</taxon>
        <taxon>Pasteurellales</taxon>
        <taxon>Pasteurellaceae</taxon>
        <taxon>Gallibacterium</taxon>
    </lineage>
</organism>
<name>A0A930UXL5_9PAST</name>
<reference evidence="1" key="1">
    <citation type="submission" date="2020-11" db="EMBL/GenBank/DDBJ databases">
        <title>Gallibacterium anatis 1637, full genome, WGS.</title>
        <authorList>
            <person name="Laishevtcev A.I."/>
            <person name="Yakimova E.A."/>
            <person name="Petkovich D."/>
            <person name="Stepanova T.V."/>
            <person name="Kalendr R.S."/>
            <person name="Rubalsky E.O."/>
            <person name="Zulkarneev E.R."/>
            <person name="Aleshkin A.V."/>
        </authorList>
    </citation>
    <scope>NUCLEOTIDE SEQUENCE</scope>
    <source>
        <strain evidence="1">1637</strain>
    </source>
</reference>
<evidence type="ECO:0000313" key="1">
    <source>
        <dbReference type="EMBL" id="MBF4103096.1"/>
    </source>
</evidence>
<protein>
    <recommendedName>
        <fullName evidence="2">Bacterial Ig-like domain-containing protein</fullName>
    </recommendedName>
</protein>
<evidence type="ECO:0008006" key="2">
    <source>
        <dbReference type="Google" id="ProtNLM"/>
    </source>
</evidence>
<dbReference type="EMBL" id="JADION010000054">
    <property type="protein sequence ID" value="MBF4103096.1"/>
    <property type="molecule type" value="Genomic_DNA"/>
</dbReference>
<accession>A0A930UXL5</accession>